<keyword evidence="3" id="KW-0378">Hydrolase</keyword>
<keyword evidence="2" id="KW-0540">Nuclease</keyword>
<dbReference type="EMBL" id="QXWK01000031">
    <property type="protein sequence ID" value="NBH62684.1"/>
    <property type="molecule type" value="Genomic_DNA"/>
</dbReference>
<dbReference type="RefSeq" id="WP_160202971.1">
    <property type="nucleotide sequence ID" value="NZ_QXWK01000031.1"/>
</dbReference>
<accession>A0A845QMP7</accession>
<dbReference type="InterPro" id="IPR002792">
    <property type="entry name" value="TRAM_dom"/>
</dbReference>
<dbReference type="Pfam" id="PF01850">
    <property type="entry name" value="PIN"/>
    <property type="match status" value="1"/>
</dbReference>
<dbReference type="CDD" id="cd09877">
    <property type="entry name" value="PIN_YacL-like"/>
    <property type="match status" value="1"/>
</dbReference>
<feature type="transmembrane region" description="Helical" evidence="5">
    <location>
        <begin position="90"/>
        <end position="112"/>
    </location>
</feature>
<evidence type="ECO:0000256" key="4">
    <source>
        <dbReference type="ARBA" id="ARBA00022842"/>
    </source>
</evidence>
<dbReference type="PANTHER" id="PTHR11603">
    <property type="entry name" value="AAA FAMILY ATPASE"/>
    <property type="match status" value="1"/>
</dbReference>
<keyword evidence="5" id="KW-1133">Transmembrane helix</keyword>
<evidence type="ECO:0000256" key="1">
    <source>
        <dbReference type="ARBA" id="ARBA00001946"/>
    </source>
</evidence>
<reference evidence="7 8" key="1">
    <citation type="submission" date="2018-08" db="EMBL/GenBank/DDBJ databases">
        <title>Murine metabolic-syndrome-specific gut microbial biobank.</title>
        <authorList>
            <person name="Liu C."/>
        </authorList>
    </citation>
    <scope>NUCLEOTIDE SEQUENCE [LARGE SCALE GENOMIC DNA]</scope>
    <source>
        <strain evidence="7 8">28</strain>
    </source>
</reference>
<keyword evidence="8" id="KW-1185">Reference proteome</keyword>
<organism evidence="7 8">
    <name type="scientific">Anaerotruncus colihominis</name>
    <dbReference type="NCBI Taxonomy" id="169435"/>
    <lineage>
        <taxon>Bacteria</taxon>
        <taxon>Bacillati</taxon>
        <taxon>Bacillota</taxon>
        <taxon>Clostridia</taxon>
        <taxon>Eubacteriales</taxon>
        <taxon>Oscillospiraceae</taxon>
        <taxon>Anaerotruncus</taxon>
    </lineage>
</organism>
<gene>
    <name evidence="7" type="ORF">D0435_13595</name>
</gene>
<feature type="transmembrane region" description="Helical" evidence="5">
    <location>
        <begin position="118"/>
        <end position="139"/>
    </location>
</feature>
<dbReference type="PROSITE" id="PS50926">
    <property type="entry name" value="TRAM"/>
    <property type="match status" value="1"/>
</dbReference>
<protein>
    <submittedName>
        <fullName evidence="7">TRAM domain-containing protein</fullName>
    </submittedName>
</protein>
<dbReference type="SMART" id="SM00670">
    <property type="entry name" value="PINc"/>
    <property type="match status" value="1"/>
</dbReference>
<keyword evidence="4" id="KW-0460">Magnesium</keyword>
<evidence type="ECO:0000313" key="8">
    <source>
        <dbReference type="Proteomes" id="UP000446866"/>
    </source>
</evidence>
<sequence length="379" mass="41824">MFKKLIRGLVTLLGAILGYGLSELLVLWYTKSGGNLSEYFTGGEQLGIEIAFAIIFGIIFFRLTPAIRRQSVKVADNIEDDLRGVSANDLVTGVVGLILGLLIALLLTQIYASIKNTYLYTSLTIISYVLFGYLGVVIATKKSREIFSLFMGVRRQNQQNQQGQQGSESTLFGKGKKKNDGIPKIFDTSVIIDGRIAEIMKTGFLEGPIVIPEFVLVELRHIADSSDSLKRTRGRRGLDILNKIQDDYGIEIYNTDNEKSLREIPEVDVKLLKLAQLMNGKVVTNDFNLNKVATINGVGVLNINELANTLKPVVLPGEEMTVTLVKQGKDNSQAIAYLDDGTMIVVEDGRRMIGKTTRINVTSVLQTSAGRMIFGRLKK</sequence>
<dbReference type="AlphaFoldDB" id="A0A845QMP7"/>
<dbReference type="InterPro" id="IPR029060">
    <property type="entry name" value="PIN-like_dom_sf"/>
</dbReference>
<dbReference type="GO" id="GO:0016787">
    <property type="term" value="F:hydrolase activity"/>
    <property type="evidence" value="ECO:0007669"/>
    <property type="project" value="UniProtKB-KW"/>
</dbReference>
<dbReference type="Gene3D" id="3.40.50.1010">
    <property type="entry name" value="5'-nuclease"/>
    <property type="match status" value="1"/>
</dbReference>
<dbReference type="PANTHER" id="PTHR11603:SF147">
    <property type="entry name" value="MEMBRANE PROTEIN"/>
    <property type="match status" value="1"/>
</dbReference>
<evidence type="ECO:0000313" key="7">
    <source>
        <dbReference type="EMBL" id="NBH62684.1"/>
    </source>
</evidence>
<comment type="caution">
    <text evidence="7">The sequence shown here is derived from an EMBL/GenBank/DDBJ whole genome shotgun (WGS) entry which is preliminary data.</text>
</comment>
<evidence type="ECO:0000259" key="6">
    <source>
        <dbReference type="PROSITE" id="PS50926"/>
    </source>
</evidence>
<evidence type="ECO:0000256" key="5">
    <source>
        <dbReference type="SAM" id="Phobius"/>
    </source>
</evidence>
<dbReference type="Pfam" id="PF01938">
    <property type="entry name" value="TRAM"/>
    <property type="match status" value="1"/>
</dbReference>
<evidence type="ECO:0000256" key="2">
    <source>
        <dbReference type="ARBA" id="ARBA00022722"/>
    </source>
</evidence>
<dbReference type="Proteomes" id="UP000446866">
    <property type="component" value="Unassembled WGS sequence"/>
</dbReference>
<dbReference type="InterPro" id="IPR052041">
    <property type="entry name" value="Nucleic_acid_metab_PIN/TRAM"/>
</dbReference>
<name>A0A845QMP7_9FIRM</name>
<feature type="transmembrane region" description="Helical" evidence="5">
    <location>
        <begin position="46"/>
        <end position="63"/>
    </location>
</feature>
<dbReference type="SUPFAM" id="SSF88723">
    <property type="entry name" value="PIN domain-like"/>
    <property type="match status" value="1"/>
</dbReference>
<dbReference type="InterPro" id="IPR002716">
    <property type="entry name" value="PIN_dom"/>
</dbReference>
<proteinExistence type="predicted"/>
<keyword evidence="5" id="KW-0812">Transmembrane</keyword>
<dbReference type="GO" id="GO:0004518">
    <property type="term" value="F:nuclease activity"/>
    <property type="evidence" value="ECO:0007669"/>
    <property type="project" value="UniProtKB-KW"/>
</dbReference>
<evidence type="ECO:0000256" key="3">
    <source>
        <dbReference type="ARBA" id="ARBA00022801"/>
    </source>
</evidence>
<keyword evidence="5" id="KW-0472">Membrane</keyword>
<comment type="cofactor">
    <cofactor evidence="1">
        <name>Mg(2+)</name>
        <dbReference type="ChEBI" id="CHEBI:18420"/>
    </cofactor>
</comment>
<feature type="domain" description="TRAM" evidence="6">
    <location>
        <begin position="313"/>
        <end position="374"/>
    </location>
</feature>